<dbReference type="Pfam" id="PF01594">
    <property type="entry name" value="AI-2E_transport"/>
    <property type="match status" value="1"/>
</dbReference>
<evidence type="ECO:0000313" key="8">
    <source>
        <dbReference type="Proteomes" id="UP001281447"/>
    </source>
</evidence>
<dbReference type="PANTHER" id="PTHR21716">
    <property type="entry name" value="TRANSMEMBRANE PROTEIN"/>
    <property type="match status" value="1"/>
</dbReference>
<proteinExistence type="inferred from homology"/>
<dbReference type="InterPro" id="IPR002549">
    <property type="entry name" value="AI-2E-like"/>
</dbReference>
<feature type="transmembrane region" description="Helical" evidence="6">
    <location>
        <begin position="143"/>
        <end position="167"/>
    </location>
</feature>
<dbReference type="EMBL" id="JAWDIP010000004">
    <property type="protein sequence ID" value="MDY0396827.1"/>
    <property type="molecule type" value="Genomic_DNA"/>
</dbReference>
<keyword evidence="3 6" id="KW-0812">Transmembrane</keyword>
<protein>
    <submittedName>
        <fullName evidence="7">AI-2E family transporter</fullName>
    </submittedName>
</protein>
<keyword evidence="4 6" id="KW-1133">Transmembrane helix</keyword>
<comment type="similarity">
    <text evidence="2">Belongs to the autoinducer-2 exporter (AI-2E) (TC 2.A.86) family.</text>
</comment>
<name>A0ABU5CBW0_9BACI</name>
<dbReference type="PANTHER" id="PTHR21716:SF15">
    <property type="entry name" value="TRANSPORT PROTEIN YRRI-RELATED"/>
    <property type="match status" value="1"/>
</dbReference>
<feature type="transmembrane region" description="Helical" evidence="6">
    <location>
        <begin position="108"/>
        <end position="136"/>
    </location>
</feature>
<evidence type="ECO:0000256" key="2">
    <source>
        <dbReference type="ARBA" id="ARBA00009773"/>
    </source>
</evidence>
<feature type="transmembrane region" description="Helical" evidence="6">
    <location>
        <begin position="26"/>
        <end position="44"/>
    </location>
</feature>
<evidence type="ECO:0000256" key="3">
    <source>
        <dbReference type="ARBA" id="ARBA00022692"/>
    </source>
</evidence>
<comment type="subcellular location">
    <subcellularLocation>
        <location evidence="1">Membrane</location>
        <topology evidence="1">Multi-pass membrane protein</topology>
    </subcellularLocation>
</comment>
<keyword evidence="5 6" id="KW-0472">Membrane</keyword>
<evidence type="ECO:0000256" key="4">
    <source>
        <dbReference type="ARBA" id="ARBA00022989"/>
    </source>
</evidence>
<comment type="caution">
    <text evidence="7">The sequence shown here is derived from an EMBL/GenBank/DDBJ whole genome shotgun (WGS) entry which is preliminary data.</text>
</comment>
<reference evidence="7 8" key="1">
    <citation type="submission" date="2023-10" db="EMBL/GenBank/DDBJ databases">
        <title>Virgibacillus halophilus 5B73C genome.</title>
        <authorList>
            <person name="Miliotis G."/>
            <person name="Sengupta P."/>
            <person name="Hameed A."/>
            <person name="Chuvochina M."/>
            <person name="Mcdonagh F."/>
            <person name="Simpson A.C."/>
            <person name="Singh N.K."/>
            <person name="Rekha P.D."/>
            <person name="Raman K."/>
            <person name="Hugenholtz P."/>
            <person name="Venkateswaran K."/>
        </authorList>
    </citation>
    <scope>NUCLEOTIDE SEQUENCE [LARGE SCALE GENOMIC DNA]</scope>
    <source>
        <strain evidence="7 8">5B73C</strain>
    </source>
</reference>
<sequence length="218" mass="23888">MDVVINNLESNIENLTGKAIGGMTKIMDMIILLTVIPVLVFYFLKDFTKMKNFAKRYIPVKYRERASKVVHAVDKSLGSYIRGLLLVCLFVSVSTYIAFYFLGLKYPLLLAIIMGLTNIIPYFGPIIGAVPAAAIAITISSKLLIYVLVAIFAIQLIESNLISPYIVGKSIDIHPVAIILALLLGGQVGGVLGMIAAVPIMTFLKAICEHLLVLRHDH</sequence>
<keyword evidence="8" id="KW-1185">Reference proteome</keyword>
<organism evidence="7 8">
    <name type="scientific">Tigheibacillus halophilus</name>
    <dbReference type="NCBI Taxonomy" id="361280"/>
    <lineage>
        <taxon>Bacteria</taxon>
        <taxon>Bacillati</taxon>
        <taxon>Bacillota</taxon>
        <taxon>Bacilli</taxon>
        <taxon>Bacillales</taxon>
        <taxon>Bacillaceae</taxon>
        <taxon>Tigheibacillus</taxon>
    </lineage>
</organism>
<evidence type="ECO:0000256" key="1">
    <source>
        <dbReference type="ARBA" id="ARBA00004141"/>
    </source>
</evidence>
<accession>A0ABU5CBW0</accession>
<dbReference type="Proteomes" id="UP001281447">
    <property type="component" value="Unassembled WGS sequence"/>
</dbReference>
<evidence type="ECO:0000256" key="5">
    <source>
        <dbReference type="ARBA" id="ARBA00023136"/>
    </source>
</evidence>
<evidence type="ECO:0000256" key="6">
    <source>
        <dbReference type="SAM" id="Phobius"/>
    </source>
</evidence>
<evidence type="ECO:0000313" key="7">
    <source>
        <dbReference type="EMBL" id="MDY0396827.1"/>
    </source>
</evidence>
<gene>
    <name evidence="7" type="ORF">RWE15_24165</name>
</gene>
<feature type="transmembrane region" description="Helical" evidence="6">
    <location>
        <begin position="173"/>
        <end position="197"/>
    </location>
</feature>
<feature type="transmembrane region" description="Helical" evidence="6">
    <location>
        <begin position="84"/>
        <end position="102"/>
    </location>
</feature>